<sequence length="96" mass="10813">MNGAPVSVVVQIRVKALGPLVVYRERFTPANNFPGKRYNRWCDLAIAAWLADWTVIANSNRISFLCAWVCPFSGRRARSPFETHFAKSKGEGYPLP</sequence>
<dbReference type="Proteomes" id="UP000182409">
    <property type="component" value="Unassembled WGS sequence"/>
</dbReference>
<organism evidence="1 2">
    <name type="scientific">Terriglobus roseus</name>
    <dbReference type="NCBI Taxonomy" id="392734"/>
    <lineage>
        <taxon>Bacteria</taxon>
        <taxon>Pseudomonadati</taxon>
        <taxon>Acidobacteriota</taxon>
        <taxon>Terriglobia</taxon>
        <taxon>Terriglobales</taxon>
        <taxon>Acidobacteriaceae</taxon>
        <taxon>Terriglobus</taxon>
    </lineage>
</organism>
<protein>
    <submittedName>
        <fullName evidence="1">Uncharacterized protein</fullName>
    </submittedName>
</protein>
<evidence type="ECO:0000313" key="2">
    <source>
        <dbReference type="Proteomes" id="UP000182409"/>
    </source>
</evidence>
<name>A0A1H4KJJ7_9BACT</name>
<gene>
    <name evidence="1" type="ORF">SAMN05443244_1213</name>
</gene>
<dbReference type="EMBL" id="FNSD01000001">
    <property type="protein sequence ID" value="SEB58238.1"/>
    <property type="molecule type" value="Genomic_DNA"/>
</dbReference>
<accession>A0A1H4KJJ7</accession>
<dbReference type="AlphaFoldDB" id="A0A1H4KJJ7"/>
<evidence type="ECO:0000313" key="1">
    <source>
        <dbReference type="EMBL" id="SEB58238.1"/>
    </source>
</evidence>
<reference evidence="1 2" key="1">
    <citation type="submission" date="2016-10" db="EMBL/GenBank/DDBJ databases">
        <authorList>
            <person name="de Groot N.N."/>
        </authorList>
    </citation>
    <scope>NUCLEOTIDE SEQUENCE [LARGE SCALE GENOMIC DNA]</scope>
    <source>
        <strain evidence="1 2">AB35.6</strain>
    </source>
</reference>
<proteinExistence type="predicted"/>